<dbReference type="InterPro" id="IPR011986">
    <property type="entry name" value="Xdiol_dOase_LigA"/>
</dbReference>
<dbReference type="SUPFAM" id="SSF48076">
    <property type="entry name" value="LigA subunit of an aromatic-ring-opening dioxygenase LigAB"/>
    <property type="match status" value="1"/>
</dbReference>
<dbReference type="Pfam" id="PF07746">
    <property type="entry name" value="LigA"/>
    <property type="match status" value="1"/>
</dbReference>
<evidence type="ECO:0000313" key="3">
    <source>
        <dbReference type="EMBL" id="NMH82105.1"/>
    </source>
</evidence>
<name>A0ABX1RRY6_9PSEU</name>
<dbReference type="Gene3D" id="1.10.700.10">
    <property type="entry name" value="Dioxygenase LigAB, LigA subunit"/>
    <property type="match status" value="1"/>
</dbReference>
<evidence type="ECO:0000259" key="2">
    <source>
        <dbReference type="Pfam" id="PF07746"/>
    </source>
</evidence>
<comment type="caution">
    <text evidence="3">The sequence shown here is derived from an EMBL/GenBank/DDBJ whole genome shotgun (WGS) entry which is preliminary data.</text>
</comment>
<proteinExistence type="predicted"/>
<protein>
    <submittedName>
        <fullName evidence="3">Protocatechuate 3,4-dioxygenase</fullName>
    </submittedName>
</protein>
<gene>
    <name evidence="3" type="ORF">HF577_34085</name>
</gene>
<sequence length="119" mass="13260">MTSQSRPDLPGTYVFDGPTSRRGHNMNKLFMSLTDAGARTEFLADETAYCARFRLSDEQTTAILQRDWQAMLDLGGSIFYIYKLAMMDGRSMQYLGGVFTGMSEDDFKAAMLAGGRTDV</sequence>
<accession>A0ABX1RRY6</accession>
<feature type="domain" description="Extradiol ring-cleavage dioxygenase LigAB LigA subunit" evidence="2">
    <location>
        <begin position="26"/>
        <end position="111"/>
    </location>
</feature>
<dbReference type="RefSeq" id="WP_169400120.1">
    <property type="nucleotide sequence ID" value="NZ_BAAAJH010000001.1"/>
</dbReference>
<dbReference type="EMBL" id="JAAXKY010000197">
    <property type="protein sequence ID" value="NMH82105.1"/>
    <property type="molecule type" value="Genomic_DNA"/>
</dbReference>
<dbReference type="InterPro" id="IPR036622">
    <property type="entry name" value="LigA_sf"/>
</dbReference>
<feature type="region of interest" description="Disordered" evidence="1">
    <location>
        <begin position="1"/>
        <end position="23"/>
    </location>
</feature>
<evidence type="ECO:0000256" key="1">
    <source>
        <dbReference type="SAM" id="MobiDB-lite"/>
    </source>
</evidence>
<dbReference type="Proteomes" id="UP001296706">
    <property type="component" value="Unassembled WGS sequence"/>
</dbReference>
<reference evidence="3 4" key="1">
    <citation type="submission" date="2020-04" db="EMBL/GenBank/DDBJ databases">
        <authorList>
            <person name="Klaysubun C."/>
            <person name="Duangmal K."/>
            <person name="Lipun K."/>
        </authorList>
    </citation>
    <scope>NUCLEOTIDE SEQUENCE [LARGE SCALE GENOMIC DNA]</scope>
    <source>
        <strain evidence="3 4">JCM 11839</strain>
    </source>
</reference>
<keyword evidence="4" id="KW-1185">Reference proteome</keyword>
<evidence type="ECO:0000313" key="4">
    <source>
        <dbReference type="Proteomes" id="UP001296706"/>
    </source>
</evidence>
<organism evidence="3 4">
    <name type="scientific">Pseudonocardia xinjiangensis</name>
    <dbReference type="NCBI Taxonomy" id="75289"/>
    <lineage>
        <taxon>Bacteria</taxon>
        <taxon>Bacillati</taxon>
        <taxon>Actinomycetota</taxon>
        <taxon>Actinomycetes</taxon>
        <taxon>Pseudonocardiales</taxon>
        <taxon>Pseudonocardiaceae</taxon>
        <taxon>Pseudonocardia</taxon>
    </lineage>
</organism>